<accession>A0A182M2D3</accession>
<sequence length="1867" mass="212311">MVHINIGNLKRTDRPLTWLPEPTCDGCALPFTYHADELYNRLPLLLSCKHLLCGLCVREHSLSDSIPCERCNKLVSLPGSYENVSEAFQPSYYMLGMMAQMQQELKNIELYYEGDNKKAKHATPMNKLPKDFPIESILASEISSTKKMKGVLERVYDAYEKAKHALDRRSQSYPENVDQVIQQINAHFLTLHNALQIEQDRALQLVRKTYLEQHQHIEYQQHHLLACKNRLLDMHARLRKFHNNTHRPDDQSWLKFRHEVQTFLEREPLKLAVTSTCNDEKLAVCFTDSEKCLKTISSSYKLTLSDLSKTVQLVPFTASKKKQRRTESSVVDTSKKEGSDARERKLSDRSKHHDSRKTASVHEQPESVLSERERKLSDRSKHHESRKTVGVKEQTTPVPVYSERERKLSDRSKHHESSTRKVILFDEQTVPSREQKYAEASVIHGTSGQQQLGRDNKRSRSGLISYEPRVSKEVDNTILKECFSTVNISCVVNPHEIYVRDDLYQNTIEQITELCQEEADNYEQKLLSGKCAPLHVQVGAHYLVQPSISTSWYRARVLEVLSPAAEQCGPYNVQFLDFGGKDTVEHDQLRPISDDLMLIGCRATRCSLHSIVPPGGRSETSWPAECYQLMMDFIGNRKMLMYELDSTSDCKMVDLFLPPIKADKSSKKSGKIDALCWDGYYPPMSLRTMLIHFQQCIGVEADLRSPQSVERLRMLKNWLRQAAERSKKRCSIPRAPTLTEYDFFAVHVTHSQSPDHFYIMPMEWKTNSFDKLQEQLNMMCQQANEHKVFCPYEGLVCGFALDTQDSDRVWLRGRIESILPGSCRMFALDTGESLKVRCSDLYLFSPESAPLSVYPLAVCCSLEHIRPKNVGAISAWHADVIEEFNMLMKCKTLQFAVTIGSLWKESKVYSVLLYMRNKSNVDTCVNKMLVAQGHAECIAGREAQIDDLVHKPDIRKASEEEGPAPATSAPAEATVSKVVDPRVPVDLLRVITPAEFYVRLSSRKADLDGLHHTIQQHMEETLDGDGDRTHDPLGQDADKSDWCPGDICLVFTTPSDEQPIEWYRARITDVQEEGELYEAFLIDRAVTVQVHRTNMARMVPRIAQLQPGAIRCQLACIEPLKGTDGWQKVTVDGLNNIIDTYQMHAISLDAKLLNSEDDKQSLSVVLWGVRVLAQQALAPQRTEYRNINQLLVMRGLAHSSGRFRTFPTKGNGALEELQSVEKAVEQMMRREHEKLQQFFRAIAAVSAEAEGFGAPEDGNETAEIVLNGAASHTTKVAIDGACAAILMLVSDKVEPITDWPMSVPIEKTVFVGMPTHVGNDGTVFLYDMCQEPVLHRIRDTIQEYIANCSLSASVTDVFQPGEPCLAQYHLDGLFYRGTIVTVIKRNKYRVLFVDYGNEEICQGEDLRKDIVCGRVPVQTNRFWLCGLVPAQPSKKGLWPEIAIITCHGLIVQKLCTVRVDTSIWSPNHAELDKVHLPLPCKLYRLNDSVDVYATLLELGHFKACVEKNTREETGRIGASGRSVSSRNSNSQYLTPDAILERCRRTPSPCTPEQRDLMQFVQEMDSTYNFDSFHKEYEDPNELPEEPDDESECLNRAQELDIEDADHNDASSECSATTIQSPSSFNPNDLDSSTRFSAEEEFDVQPNLMTDFLTDPLARSSFSFVSPIDRKRTSGFFANFTSYGSDLTLHVYPHIEGHSLRFERMTVKIQRIVKAQTELLQWQASLLEVGAPCLAPYAQDGRYYRAIIDTVYEDRAEVGILYVDYLNRATIAVADLRKCPKELRTIPLRNVEVRLKGVRRNPRIREADIGRRMMEVLSQPFYVRIVPPTSPPEPGETYKPEVELFSDYERGILAYETMINERYLNLCP</sequence>
<dbReference type="Proteomes" id="UP000075883">
    <property type="component" value="Unassembled WGS sequence"/>
</dbReference>
<dbReference type="Gene3D" id="2.40.50.90">
    <property type="match status" value="3"/>
</dbReference>
<feature type="region of interest" description="Disordered" evidence="4">
    <location>
        <begin position="318"/>
        <end position="419"/>
    </location>
</feature>
<feature type="compositionally biased region" description="Basic and acidic residues" evidence="4">
    <location>
        <begin position="402"/>
        <end position="419"/>
    </location>
</feature>
<dbReference type="InterPro" id="IPR035437">
    <property type="entry name" value="SNase_OB-fold_sf"/>
</dbReference>
<dbReference type="PROSITE" id="PS00518">
    <property type="entry name" value="ZF_RING_1"/>
    <property type="match status" value="1"/>
</dbReference>
<proteinExistence type="predicted"/>
<evidence type="ECO:0000313" key="7">
    <source>
        <dbReference type="Proteomes" id="UP000075883"/>
    </source>
</evidence>
<dbReference type="SUPFAM" id="SSF63748">
    <property type="entry name" value="Tudor/PWWP/MBT"/>
    <property type="match status" value="5"/>
</dbReference>
<organism evidence="6 7">
    <name type="scientific">Anopheles culicifacies</name>
    <dbReference type="NCBI Taxonomy" id="139723"/>
    <lineage>
        <taxon>Eukaryota</taxon>
        <taxon>Metazoa</taxon>
        <taxon>Ecdysozoa</taxon>
        <taxon>Arthropoda</taxon>
        <taxon>Hexapoda</taxon>
        <taxon>Insecta</taxon>
        <taxon>Pterygota</taxon>
        <taxon>Neoptera</taxon>
        <taxon>Endopterygota</taxon>
        <taxon>Diptera</taxon>
        <taxon>Nematocera</taxon>
        <taxon>Culicoidea</taxon>
        <taxon>Culicidae</taxon>
        <taxon>Anophelinae</taxon>
        <taxon>Anopheles</taxon>
        <taxon>culicifacies species complex</taxon>
    </lineage>
</organism>
<dbReference type="EMBL" id="AXCM01001617">
    <property type="status" value="NOT_ANNOTATED_CDS"/>
    <property type="molecule type" value="Genomic_DNA"/>
</dbReference>
<keyword evidence="7" id="KW-1185">Reference proteome</keyword>
<evidence type="ECO:0000256" key="2">
    <source>
        <dbReference type="ARBA" id="ARBA00022771"/>
    </source>
</evidence>
<dbReference type="InterPro" id="IPR013083">
    <property type="entry name" value="Znf_RING/FYVE/PHD"/>
</dbReference>
<dbReference type="STRING" id="139723.A0A182M2D3"/>
<dbReference type="GO" id="GO:0008270">
    <property type="term" value="F:zinc ion binding"/>
    <property type="evidence" value="ECO:0007669"/>
    <property type="project" value="UniProtKB-KW"/>
</dbReference>
<evidence type="ECO:0000259" key="5">
    <source>
        <dbReference type="PROSITE" id="PS50304"/>
    </source>
</evidence>
<feature type="domain" description="Tudor" evidence="5">
    <location>
        <begin position="535"/>
        <end position="599"/>
    </location>
</feature>
<dbReference type="PANTHER" id="PTHR16442">
    <property type="entry name" value="RING FINGER PROTEIN 17"/>
    <property type="match status" value="1"/>
</dbReference>
<dbReference type="GO" id="GO:0005737">
    <property type="term" value="C:cytoplasm"/>
    <property type="evidence" value="ECO:0007669"/>
    <property type="project" value="UniProtKB-ARBA"/>
</dbReference>
<dbReference type="VEuPathDB" id="VectorBase:ACUA007744"/>
<feature type="compositionally biased region" description="Polar residues" evidence="4">
    <location>
        <begin position="1610"/>
        <end position="1631"/>
    </location>
</feature>
<feature type="domain" description="Tudor" evidence="5">
    <location>
        <begin position="1725"/>
        <end position="1785"/>
    </location>
</feature>
<feature type="compositionally biased region" description="Basic and acidic residues" evidence="4">
    <location>
        <begin position="333"/>
        <end position="351"/>
    </location>
</feature>
<keyword evidence="2" id="KW-0863">Zinc-finger</keyword>
<dbReference type="Gene3D" id="2.30.30.140">
    <property type="match status" value="5"/>
</dbReference>
<dbReference type="PANTHER" id="PTHR16442:SF1">
    <property type="entry name" value="RING FINGER PROTEIN 17"/>
    <property type="match status" value="1"/>
</dbReference>
<reference evidence="6" key="2">
    <citation type="submission" date="2020-05" db="UniProtKB">
        <authorList>
            <consortium name="EnsemblMetazoa"/>
        </authorList>
    </citation>
    <scope>IDENTIFICATION</scope>
    <source>
        <strain evidence="6">A-37</strain>
    </source>
</reference>
<feature type="domain" description="Tudor" evidence="5">
    <location>
        <begin position="1041"/>
        <end position="1105"/>
    </location>
</feature>
<dbReference type="InterPro" id="IPR002999">
    <property type="entry name" value="Tudor"/>
</dbReference>
<evidence type="ECO:0000313" key="6">
    <source>
        <dbReference type="EnsemblMetazoa" id="ACUA007744-PA"/>
    </source>
</evidence>
<dbReference type="Gene3D" id="3.30.40.10">
    <property type="entry name" value="Zinc/RING finger domain, C3HC4 (zinc finger)"/>
    <property type="match status" value="1"/>
</dbReference>
<dbReference type="SMART" id="SM00333">
    <property type="entry name" value="TUDOR"/>
    <property type="match status" value="5"/>
</dbReference>
<feature type="compositionally biased region" description="Basic and acidic residues" evidence="4">
    <location>
        <begin position="363"/>
        <end position="381"/>
    </location>
</feature>
<feature type="region of interest" description="Disordered" evidence="4">
    <location>
        <begin position="1605"/>
        <end position="1631"/>
    </location>
</feature>
<keyword evidence="3" id="KW-0862">Zinc</keyword>
<evidence type="ECO:0000256" key="3">
    <source>
        <dbReference type="ARBA" id="ARBA00022833"/>
    </source>
</evidence>
<feature type="domain" description="Tudor" evidence="5">
    <location>
        <begin position="1357"/>
        <end position="1416"/>
    </location>
</feature>
<reference evidence="7" key="1">
    <citation type="submission" date="2013-09" db="EMBL/GenBank/DDBJ databases">
        <title>The Genome Sequence of Anopheles culicifacies species A.</title>
        <authorList>
            <consortium name="The Broad Institute Genomics Platform"/>
            <person name="Neafsey D.E."/>
            <person name="Besansky N."/>
            <person name="Howell P."/>
            <person name="Walton C."/>
            <person name="Young S.K."/>
            <person name="Zeng Q."/>
            <person name="Gargeya S."/>
            <person name="Fitzgerald M."/>
            <person name="Haas B."/>
            <person name="Abouelleil A."/>
            <person name="Allen A.W."/>
            <person name="Alvarado L."/>
            <person name="Arachchi H.M."/>
            <person name="Berlin A.M."/>
            <person name="Chapman S.B."/>
            <person name="Gainer-Dewar J."/>
            <person name="Goldberg J."/>
            <person name="Griggs A."/>
            <person name="Gujja S."/>
            <person name="Hansen M."/>
            <person name="Howarth C."/>
            <person name="Imamovic A."/>
            <person name="Ireland A."/>
            <person name="Larimer J."/>
            <person name="McCowan C."/>
            <person name="Murphy C."/>
            <person name="Pearson M."/>
            <person name="Poon T.W."/>
            <person name="Priest M."/>
            <person name="Roberts A."/>
            <person name="Saif S."/>
            <person name="Shea T."/>
            <person name="Sisk P."/>
            <person name="Sykes S."/>
            <person name="Wortman J."/>
            <person name="Nusbaum C."/>
            <person name="Birren B."/>
        </authorList>
    </citation>
    <scope>NUCLEOTIDE SEQUENCE [LARGE SCALE GENOMIC DNA]</scope>
    <source>
        <strain evidence="7">A-37</strain>
    </source>
</reference>
<dbReference type="Pfam" id="PF00567">
    <property type="entry name" value="TUDOR"/>
    <property type="match status" value="5"/>
</dbReference>
<dbReference type="InterPro" id="IPR017907">
    <property type="entry name" value="Znf_RING_CS"/>
</dbReference>
<evidence type="ECO:0000256" key="1">
    <source>
        <dbReference type="ARBA" id="ARBA00022723"/>
    </source>
</evidence>
<protein>
    <recommendedName>
        <fullName evidence="5">Tudor domain-containing protein</fullName>
    </recommendedName>
</protein>
<evidence type="ECO:0000256" key="4">
    <source>
        <dbReference type="SAM" id="MobiDB-lite"/>
    </source>
</evidence>
<keyword evidence="1" id="KW-0479">Metal-binding</keyword>
<name>A0A182M2D3_9DIPT</name>
<dbReference type="CDD" id="cd20379">
    <property type="entry name" value="Tudor_dTUD-like"/>
    <property type="match status" value="1"/>
</dbReference>
<dbReference type="PROSITE" id="PS50304">
    <property type="entry name" value="TUDOR"/>
    <property type="match status" value="4"/>
</dbReference>
<dbReference type="EnsemblMetazoa" id="ACUA007744-RA">
    <property type="protein sequence ID" value="ACUA007744-PA"/>
    <property type="gene ID" value="ACUA007744"/>
</dbReference>